<dbReference type="GeneID" id="99631748"/>
<sequence length="86" mass="8936">MTFVLIFDPDPILGNAPRFFGPFATEAAARRHAEDTGMTGGVDFDTAAAQADAEEGHSGYSGSFACAIARIEPVDGADFPVEGEPS</sequence>
<dbReference type="AlphaFoldDB" id="A0A379PLP2"/>
<protein>
    <submittedName>
        <fullName evidence="1">Uncharacterized protein</fullName>
    </submittedName>
</protein>
<reference evidence="1 2" key="1">
    <citation type="submission" date="2018-06" db="EMBL/GenBank/DDBJ databases">
        <authorList>
            <consortium name="Pathogen Informatics"/>
            <person name="Doyle S."/>
        </authorList>
    </citation>
    <scope>NUCLEOTIDE SEQUENCE [LARGE SCALE GENOMIC DNA]</scope>
    <source>
        <strain evidence="1 2">NCTC13291</strain>
    </source>
</reference>
<name>A0A379PLP2_9PROT</name>
<proteinExistence type="predicted"/>
<evidence type="ECO:0000313" key="1">
    <source>
        <dbReference type="EMBL" id="SUE95664.1"/>
    </source>
</evidence>
<gene>
    <name evidence="1" type="ORF">NCTC13291_04552</name>
</gene>
<dbReference type="EMBL" id="UGVN01000003">
    <property type="protein sequence ID" value="SUE95664.1"/>
    <property type="molecule type" value="Genomic_DNA"/>
</dbReference>
<dbReference type="Proteomes" id="UP000254919">
    <property type="component" value="Unassembled WGS sequence"/>
</dbReference>
<dbReference type="RefSeq" id="WP_027297325.1">
    <property type="nucleotide sequence ID" value="NZ_CBCSHT010000200.1"/>
</dbReference>
<organism evidence="1 2">
    <name type="scientific">Roseomonas mucosa</name>
    <dbReference type="NCBI Taxonomy" id="207340"/>
    <lineage>
        <taxon>Bacteria</taxon>
        <taxon>Pseudomonadati</taxon>
        <taxon>Pseudomonadota</taxon>
        <taxon>Alphaproteobacteria</taxon>
        <taxon>Acetobacterales</taxon>
        <taxon>Roseomonadaceae</taxon>
        <taxon>Roseomonas</taxon>
    </lineage>
</organism>
<evidence type="ECO:0000313" key="2">
    <source>
        <dbReference type="Proteomes" id="UP000254919"/>
    </source>
</evidence>
<accession>A0A379PLP2</accession>